<sequence>SIESQQYREYVKKDPANIPRYRSVSLIVIGHRRPYR</sequence>
<organism evidence="1">
    <name type="scientific">marine sediment metagenome</name>
    <dbReference type="NCBI Taxonomy" id="412755"/>
    <lineage>
        <taxon>unclassified sequences</taxon>
        <taxon>metagenomes</taxon>
        <taxon>ecological metagenomes</taxon>
    </lineage>
</organism>
<accession>X1AWS0</accession>
<name>X1AWS0_9ZZZZ</name>
<dbReference type="EMBL" id="BART01018657">
    <property type="protein sequence ID" value="GAG76623.1"/>
    <property type="molecule type" value="Genomic_DNA"/>
</dbReference>
<dbReference type="AlphaFoldDB" id="X1AWS0"/>
<gene>
    <name evidence="1" type="ORF">S01H4_35153</name>
</gene>
<reference evidence="1" key="1">
    <citation type="journal article" date="2014" name="Front. Microbiol.">
        <title>High frequency of phylogenetically diverse reductive dehalogenase-homologous genes in deep subseafloor sedimentary metagenomes.</title>
        <authorList>
            <person name="Kawai M."/>
            <person name="Futagami T."/>
            <person name="Toyoda A."/>
            <person name="Takaki Y."/>
            <person name="Nishi S."/>
            <person name="Hori S."/>
            <person name="Arai W."/>
            <person name="Tsubouchi T."/>
            <person name="Morono Y."/>
            <person name="Uchiyama I."/>
            <person name="Ito T."/>
            <person name="Fujiyama A."/>
            <person name="Inagaki F."/>
            <person name="Takami H."/>
        </authorList>
    </citation>
    <scope>NUCLEOTIDE SEQUENCE</scope>
    <source>
        <strain evidence="1">Expedition CK06-06</strain>
    </source>
</reference>
<protein>
    <submittedName>
        <fullName evidence="1">Uncharacterized protein</fullName>
    </submittedName>
</protein>
<evidence type="ECO:0000313" key="1">
    <source>
        <dbReference type="EMBL" id="GAG76623.1"/>
    </source>
</evidence>
<proteinExistence type="predicted"/>
<comment type="caution">
    <text evidence="1">The sequence shown here is derived from an EMBL/GenBank/DDBJ whole genome shotgun (WGS) entry which is preliminary data.</text>
</comment>
<feature type="non-terminal residue" evidence="1">
    <location>
        <position position="1"/>
    </location>
</feature>